<dbReference type="Gene3D" id="3.40.630.30">
    <property type="match status" value="1"/>
</dbReference>
<organism evidence="2 3">
    <name type="scientific">Luteimonas padinae</name>
    <dbReference type="NCBI Taxonomy" id="1714359"/>
    <lineage>
        <taxon>Bacteria</taxon>
        <taxon>Pseudomonadati</taxon>
        <taxon>Pseudomonadota</taxon>
        <taxon>Gammaproteobacteria</taxon>
        <taxon>Lysobacterales</taxon>
        <taxon>Lysobacteraceae</taxon>
        <taxon>Luteimonas</taxon>
    </lineage>
</organism>
<keyword evidence="3" id="KW-1185">Reference proteome</keyword>
<evidence type="ECO:0000313" key="3">
    <source>
        <dbReference type="Proteomes" id="UP001589898"/>
    </source>
</evidence>
<dbReference type="EC" id="2.3.1.-" evidence="2"/>
<feature type="domain" description="N-acetyltransferase" evidence="1">
    <location>
        <begin position="3"/>
        <end position="143"/>
    </location>
</feature>
<dbReference type="PROSITE" id="PS51186">
    <property type="entry name" value="GNAT"/>
    <property type="match status" value="1"/>
</dbReference>
<reference evidence="2 3" key="1">
    <citation type="submission" date="2024-09" db="EMBL/GenBank/DDBJ databases">
        <authorList>
            <person name="Sun Q."/>
            <person name="Mori K."/>
        </authorList>
    </citation>
    <scope>NUCLEOTIDE SEQUENCE [LARGE SCALE GENOMIC DNA]</scope>
    <source>
        <strain evidence="2 3">KCTC 52403</strain>
    </source>
</reference>
<keyword evidence="2" id="KW-0808">Transferase</keyword>
<name>A0ABV6SVE9_9GAMM</name>
<dbReference type="SUPFAM" id="SSF55729">
    <property type="entry name" value="Acyl-CoA N-acyltransferases (Nat)"/>
    <property type="match status" value="1"/>
</dbReference>
<proteinExistence type="predicted"/>
<dbReference type="InterPro" id="IPR000182">
    <property type="entry name" value="GNAT_dom"/>
</dbReference>
<dbReference type="CDD" id="cd04301">
    <property type="entry name" value="NAT_SF"/>
    <property type="match status" value="1"/>
</dbReference>
<dbReference type="EMBL" id="JBHLTF010000016">
    <property type="protein sequence ID" value="MFC0717064.1"/>
    <property type="molecule type" value="Genomic_DNA"/>
</dbReference>
<comment type="caution">
    <text evidence="2">The sequence shown here is derived from an EMBL/GenBank/DDBJ whole genome shotgun (WGS) entry which is preliminary data.</text>
</comment>
<dbReference type="RefSeq" id="WP_386659280.1">
    <property type="nucleotide sequence ID" value="NZ_JBHLTF010000016.1"/>
</dbReference>
<evidence type="ECO:0000313" key="2">
    <source>
        <dbReference type="EMBL" id="MFC0717064.1"/>
    </source>
</evidence>
<accession>A0ABV6SVE9</accession>
<protein>
    <submittedName>
        <fullName evidence="2">GNAT family N-acetyltransferase</fullName>
        <ecNumber evidence="2">2.3.1.-</ecNumber>
    </submittedName>
</protein>
<dbReference type="Pfam" id="PF00583">
    <property type="entry name" value="Acetyltransf_1"/>
    <property type="match status" value="1"/>
</dbReference>
<dbReference type="InterPro" id="IPR016181">
    <property type="entry name" value="Acyl_CoA_acyltransferase"/>
</dbReference>
<gene>
    <name evidence="2" type="ORF">ACFFFU_04750</name>
</gene>
<dbReference type="Proteomes" id="UP001589898">
    <property type="component" value="Unassembled WGS sequence"/>
</dbReference>
<sequence length="157" mass="17609">MMLSVRPAEDHERAFCEWLNRRNMSGYLVARGITWDPSRFLASWAEFENLMILSESTVVGLLRLVPEQGALGLRDLQVVPEHQGHGIGSWAVRQAQAISVERGFPRLRLRVYQENPAAALYARLGFKAESAVGDTVHMVWQLPPNDSFKPTPLRGAA</sequence>
<dbReference type="GO" id="GO:0016746">
    <property type="term" value="F:acyltransferase activity"/>
    <property type="evidence" value="ECO:0007669"/>
    <property type="project" value="UniProtKB-KW"/>
</dbReference>
<evidence type="ECO:0000259" key="1">
    <source>
        <dbReference type="PROSITE" id="PS51186"/>
    </source>
</evidence>
<keyword evidence="2" id="KW-0012">Acyltransferase</keyword>